<dbReference type="Gene3D" id="3.40.190.10">
    <property type="entry name" value="Periplasmic binding protein-like II"/>
    <property type="match status" value="1"/>
</dbReference>
<dbReference type="GO" id="GO:0005275">
    <property type="term" value="F:amine transmembrane transporter activity"/>
    <property type="evidence" value="ECO:0007669"/>
    <property type="project" value="TreeGrafter"/>
</dbReference>
<dbReference type="SUPFAM" id="SSF53850">
    <property type="entry name" value="Periplasmic binding protein-like II"/>
    <property type="match status" value="1"/>
</dbReference>
<dbReference type="Pfam" id="PF04069">
    <property type="entry name" value="OpuAC"/>
    <property type="match status" value="1"/>
</dbReference>
<dbReference type="RefSeq" id="WP_012448051.1">
    <property type="nucleotide sequence ID" value="NC_010718.1"/>
</dbReference>
<dbReference type="AlphaFoldDB" id="B2A4K7"/>
<dbReference type="CDD" id="cd13639">
    <property type="entry name" value="PBP2_OpuAC_like"/>
    <property type="match status" value="1"/>
</dbReference>
<comment type="subcellular location">
    <subcellularLocation>
        <location evidence="1">Cell membrane</location>
    </subcellularLocation>
</comment>
<protein>
    <submittedName>
        <fullName evidence="6">Substrate-binding region of ABC-type glycine betaine transport system</fullName>
    </submittedName>
</protein>
<dbReference type="PANTHER" id="PTHR47737:SF1">
    <property type="entry name" value="GLYCINE BETAINE_PROLINE BETAINE TRANSPORT SYSTEM PERMEASE PROTEIN PROW"/>
    <property type="match status" value="1"/>
</dbReference>
<evidence type="ECO:0000256" key="1">
    <source>
        <dbReference type="ARBA" id="ARBA00004236"/>
    </source>
</evidence>
<dbReference type="EMBL" id="CP001034">
    <property type="protein sequence ID" value="ACB85182.1"/>
    <property type="molecule type" value="Genomic_DNA"/>
</dbReference>
<evidence type="ECO:0000313" key="6">
    <source>
        <dbReference type="EMBL" id="ACB85182.1"/>
    </source>
</evidence>
<dbReference type="PANTHER" id="PTHR47737">
    <property type="entry name" value="GLYCINE BETAINE/PROLINE BETAINE TRANSPORT SYSTEM PERMEASE PROTEIN PROW"/>
    <property type="match status" value="1"/>
</dbReference>
<gene>
    <name evidence="6" type="ordered locus">Nther_1608</name>
</gene>
<dbReference type="KEGG" id="nth:Nther_1608"/>
<evidence type="ECO:0000313" key="7">
    <source>
        <dbReference type="Proteomes" id="UP000001683"/>
    </source>
</evidence>
<reference evidence="6 7" key="1">
    <citation type="submission" date="2008-04" db="EMBL/GenBank/DDBJ databases">
        <title>Complete sequence of chromosome of Natranaerobius thermophilus JW/NM-WN-LF.</title>
        <authorList>
            <consortium name="US DOE Joint Genome Institute"/>
            <person name="Copeland A."/>
            <person name="Lucas S."/>
            <person name="Lapidus A."/>
            <person name="Glavina del Rio T."/>
            <person name="Dalin E."/>
            <person name="Tice H."/>
            <person name="Bruce D."/>
            <person name="Goodwin L."/>
            <person name="Pitluck S."/>
            <person name="Chertkov O."/>
            <person name="Brettin T."/>
            <person name="Detter J.C."/>
            <person name="Han C."/>
            <person name="Kuske C.R."/>
            <person name="Schmutz J."/>
            <person name="Larimer F."/>
            <person name="Land M."/>
            <person name="Hauser L."/>
            <person name="Kyrpides N."/>
            <person name="Lykidis A."/>
            <person name="Mesbah N.M."/>
            <person name="Wiegel J."/>
        </authorList>
    </citation>
    <scope>NUCLEOTIDE SEQUENCE [LARGE SCALE GENOMIC DNA]</scope>
    <source>
        <strain evidence="7">ATCC BAA-1301 / DSM 18059 / JW/NM-WN-LF</strain>
    </source>
</reference>
<name>B2A4K7_NATTJ</name>
<keyword evidence="7" id="KW-1185">Reference proteome</keyword>
<dbReference type="GO" id="GO:0043190">
    <property type="term" value="C:ATP-binding cassette (ABC) transporter complex"/>
    <property type="evidence" value="ECO:0007669"/>
    <property type="project" value="InterPro"/>
</dbReference>
<keyword evidence="4" id="KW-0472">Membrane</keyword>
<dbReference type="GO" id="GO:0015871">
    <property type="term" value="P:choline transport"/>
    <property type="evidence" value="ECO:0007669"/>
    <property type="project" value="TreeGrafter"/>
</dbReference>
<dbReference type="InParanoid" id="B2A4K7"/>
<evidence type="ECO:0000256" key="2">
    <source>
        <dbReference type="ARBA" id="ARBA00022448"/>
    </source>
</evidence>
<feature type="domain" description="ABC-type glycine betaine transport system substrate-binding" evidence="5">
    <location>
        <begin position="33"/>
        <end position="277"/>
    </location>
</feature>
<dbReference type="PROSITE" id="PS51257">
    <property type="entry name" value="PROKAR_LIPOPROTEIN"/>
    <property type="match status" value="1"/>
</dbReference>
<dbReference type="Proteomes" id="UP000001683">
    <property type="component" value="Chromosome"/>
</dbReference>
<evidence type="ECO:0000256" key="4">
    <source>
        <dbReference type="ARBA" id="ARBA00023136"/>
    </source>
</evidence>
<dbReference type="HOGENOM" id="CLU_008673_1_0_9"/>
<dbReference type="GO" id="GO:0031460">
    <property type="term" value="P:glycine betaine transport"/>
    <property type="evidence" value="ECO:0007669"/>
    <property type="project" value="TreeGrafter"/>
</dbReference>
<evidence type="ECO:0000256" key="3">
    <source>
        <dbReference type="ARBA" id="ARBA00022475"/>
    </source>
</evidence>
<dbReference type="STRING" id="457570.Nther_1608"/>
<keyword evidence="3" id="KW-1003">Cell membrane</keyword>
<evidence type="ECO:0000259" key="5">
    <source>
        <dbReference type="Pfam" id="PF04069"/>
    </source>
</evidence>
<accession>B2A4K7</accession>
<sequence>MKTKLGFMLVAVMIIGLLVIVACSEGEAEEVQEVKIPYVDWACASAKTHLVAGILEEMGYEVELTMADPGVVYTDLARGNQDFYVAAWLPVTHGSYYEEHGENLSDLGAIFEGARIGLVVPDYVDIDSIDELKEYIAEFDGEIIGIDSGAGIMEATENAQEAYESLEDYSLITSSDSGMTAELRRSIQNEDWVVVTGWTPHWKFAEWDLKFLDDPEGIYGEAEDIRVMARTDLEEDMPEVVELLENMFLTDEELGELMGMISESGDEAGSVKEWMEKYEDQVSQWIP</sequence>
<dbReference type="InterPro" id="IPR007210">
    <property type="entry name" value="ABC_Gly_betaine_transp_sub-bd"/>
</dbReference>
<proteinExistence type="predicted"/>
<dbReference type="GO" id="GO:0015226">
    <property type="term" value="F:carnitine transmembrane transporter activity"/>
    <property type="evidence" value="ECO:0007669"/>
    <property type="project" value="TreeGrafter"/>
</dbReference>
<reference evidence="6 7" key="2">
    <citation type="journal article" date="2011" name="J. Bacteriol.">
        <title>Complete genome sequence of the anaerobic, halophilic alkalithermophile Natranaerobius thermophilus JW/NM-WN-LF.</title>
        <authorList>
            <person name="Zhao B."/>
            <person name="Mesbah N.M."/>
            <person name="Dalin E."/>
            <person name="Goodwin L."/>
            <person name="Nolan M."/>
            <person name="Pitluck S."/>
            <person name="Chertkov O."/>
            <person name="Brettin T.S."/>
            <person name="Han J."/>
            <person name="Larimer F.W."/>
            <person name="Land M.L."/>
            <person name="Hauser L."/>
            <person name="Kyrpides N."/>
            <person name="Wiegel J."/>
        </authorList>
    </citation>
    <scope>NUCLEOTIDE SEQUENCE [LARGE SCALE GENOMIC DNA]</scope>
    <source>
        <strain evidence="7">ATCC BAA-1301 / DSM 18059 / JW/NM-WN-LF</strain>
    </source>
</reference>
<organism evidence="6 7">
    <name type="scientific">Natranaerobius thermophilus (strain ATCC BAA-1301 / DSM 18059 / JW/NM-WN-LF)</name>
    <dbReference type="NCBI Taxonomy" id="457570"/>
    <lineage>
        <taxon>Bacteria</taxon>
        <taxon>Bacillati</taxon>
        <taxon>Bacillota</taxon>
        <taxon>Clostridia</taxon>
        <taxon>Natranaerobiales</taxon>
        <taxon>Natranaerobiaceae</taxon>
        <taxon>Natranaerobius</taxon>
    </lineage>
</organism>
<dbReference type="Gene3D" id="3.40.190.100">
    <property type="entry name" value="Glycine betaine-binding periplasmic protein, domain 2"/>
    <property type="match status" value="1"/>
</dbReference>
<keyword evidence="2" id="KW-0813">Transport</keyword>
<dbReference type="eggNOG" id="COG2113">
    <property type="taxonomic scope" value="Bacteria"/>
</dbReference>